<proteinExistence type="predicted"/>
<accession>A0A8T0P6H8</accession>
<evidence type="ECO:0000313" key="2">
    <source>
        <dbReference type="Proteomes" id="UP000823388"/>
    </source>
</evidence>
<dbReference type="EMBL" id="CM029052">
    <property type="protein sequence ID" value="KAG2557767.1"/>
    <property type="molecule type" value="Genomic_DNA"/>
</dbReference>
<dbReference type="AlphaFoldDB" id="A0A8T0P6H8"/>
<reference evidence="1" key="1">
    <citation type="submission" date="2020-05" db="EMBL/GenBank/DDBJ databases">
        <title>WGS assembly of Panicum virgatum.</title>
        <authorList>
            <person name="Lovell J.T."/>
            <person name="Jenkins J."/>
            <person name="Shu S."/>
            <person name="Juenger T.E."/>
            <person name="Schmutz J."/>
        </authorList>
    </citation>
    <scope>NUCLEOTIDE SEQUENCE</scope>
    <source>
        <strain evidence="1">AP13</strain>
    </source>
</reference>
<comment type="caution">
    <text evidence="1">The sequence shown here is derived from an EMBL/GenBank/DDBJ whole genome shotgun (WGS) entry which is preliminary data.</text>
</comment>
<sequence length="104" mass="11442">MAATQHAARSCQIKVADPSTPAAKKLASCCSRADRDVCVHRSARWPSFVRAPRLTREVYKLNHGAAASPGPDRPRPPIRWGPAAWTTIKNKIKFPAGGHVHLRR</sequence>
<gene>
    <name evidence="1" type="ORF">PVAP13_8NG221901</name>
</gene>
<protein>
    <submittedName>
        <fullName evidence="1">Uncharacterized protein</fullName>
    </submittedName>
</protein>
<name>A0A8T0P6H8_PANVG</name>
<keyword evidence="2" id="KW-1185">Reference proteome</keyword>
<organism evidence="1 2">
    <name type="scientific">Panicum virgatum</name>
    <name type="common">Blackwell switchgrass</name>
    <dbReference type="NCBI Taxonomy" id="38727"/>
    <lineage>
        <taxon>Eukaryota</taxon>
        <taxon>Viridiplantae</taxon>
        <taxon>Streptophyta</taxon>
        <taxon>Embryophyta</taxon>
        <taxon>Tracheophyta</taxon>
        <taxon>Spermatophyta</taxon>
        <taxon>Magnoliopsida</taxon>
        <taxon>Liliopsida</taxon>
        <taxon>Poales</taxon>
        <taxon>Poaceae</taxon>
        <taxon>PACMAD clade</taxon>
        <taxon>Panicoideae</taxon>
        <taxon>Panicodae</taxon>
        <taxon>Paniceae</taxon>
        <taxon>Panicinae</taxon>
        <taxon>Panicum</taxon>
        <taxon>Panicum sect. Hiantes</taxon>
    </lineage>
</organism>
<evidence type="ECO:0000313" key="1">
    <source>
        <dbReference type="EMBL" id="KAG2557767.1"/>
    </source>
</evidence>
<dbReference type="Proteomes" id="UP000823388">
    <property type="component" value="Chromosome 8N"/>
</dbReference>